<dbReference type="Proteomes" id="UP001060039">
    <property type="component" value="Chromosome"/>
</dbReference>
<sequence>MTLVFSILLSVIYIALLIVFIAMWVRFVFDWVQVLNPGFRPRGVVVLIAESSYTITDPPLKAVRRVIPPLQLGSIRLDLAWTIVLIVLLILMSLVSGR</sequence>
<evidence type="ECO:0000256" key="1">
    <source>
        <dbReference type="SAM" id="Phobius"/>
    </source>
</evidence>
<evidence type="ECO:0000313" key="2">
    <source>
        <dbReference type="EMBL" id="UTT62213.1"/>
    </source>
</evidence>
<feature type="transmembrane region" description="Helical" evidence="1">
    <location>
        <begin position="79"/>
        <end position="97"/>
    </location>
</feature>
<dbReference type="InterPro" id="IPR003425">
    <property type="entry name" value="CCB3/YggT"/>
</dbReference>
<gene>
    <name evidence="2" type="ORF">NNL39_11170</name>
</gene>
<evidence type="ECO:0000313" key="3">
    <source>
        <dbReference type="Proteomes" id="UP001060039"/>
    </source>
</evidence>
<keyword evidence="3" id="KW-1185">Reference proteome</keyword>
<keyword evidence="1" id="KW-0472">Membrane</keyword>
<dbReference type="RefSeq" id="WP_255159355.1">
    <property type="nucleotide sequence ID" value="NZ_CP101497.1"/>
</dbReference>
<dbReference type="EMBL" id="CP101497">
    <property type="protein sequence ID" value="UTT62213.1"/>
    <property type="molecule type" value="Genomic_DNA"/>
</dbReference>
<keyword evidence="1" id="KW-1133">Transmembrane helix</keyword>
<proteinExistence type="predicted"/>
<protein>
    <submittedName>
        <fullName evidence="2">YggT family protein</fullName>
    </submittedName>
</protein>
<feature type="transmembrane region" description="Helical" evidence="1">
    <location>
        <begin position="7"/>
        <end position="29"/>
    </location>
</feature>
<accession>A0ABY5FV91</accession>
<keyword evidence="1" id="KW-0812">Transmembrane</keyword>
<reference evidence="2" key="1">
    <citation type="submission" date="2022-07" db="EMBL/GenBank/DDBJ databases">
        <title>Taxonomic analysis of Microcella humidisoli nov. sp., isolated from riverside soil.</title>
        <authorList>
            <person name="Molina K.M."/>
            <person name="Kim S.B."/>
        </authorList>
    </citation>
    <scope>NUCLEOTIDE SEQUENCE</scope>
    <source>
        <strain evidence="2">MMS21-STM10</strain>
    </source>
</reference>
<organism evidence="2 3">
    <name type="scientific">Microcella humidisoli</name>
    <dbReference type="NCBI Taxonomy" id="2963406"/>
    <lineage>
        <taxon>Bacteria</taxon>
        <taxon>Bacillati</taxon>
        <taxon>Actinomycetota</taxon>
        <taxon>Actinomycetes</taxon>
        <taxon>Micrococcales</taxon>
        <taxon>Microbacteriaceae</taxon>
        <taxon>Microcella</taxon>
    </lineage>
</organism>
<name>A0ABY5FV91_9MICO</name>
<dbReference type="Pfam" id="PF02325">
    <property type="entry name" value="CCB3_YggT"/>
    <property type="match status" value="1"/>
</dbReference>